<dbReference type="PANTHER" id="PTHR22799">
    <property type="entry name" value="TETRANECTIN-RELATED"/>
    <property type="match status" value="1"/>
</dbReference>
<dbReference type="Proteomes" id="UP000018468">
    <property type="component" value="Linkage group LG1"/>
</dbReference>
<dbReference type="InterPro" id="IPR001304">
    <property type="entry name" value="C-type_lectin-like"/>
</dbReference>
<name>W5NFC2_LEPOC</name>
<evidence type="ECO:0000256" key="3">
    <source>
        <dbReference type="ARBA" id="ARBA00022729"/>
    </source>
</evidence>
<dbReference type="InterPro" id="IPR018378">
    <property type="entry name" value="C-type_lectin_CS"/>
</dbReference>
<evidence type="ECO:0000256" key="4">
    <source>
        <dbReference type="ARBA" id="ARBA00022734"/>
    </source>
</evidence>
<evidence type="ECO:0000313" key="8">
    <source>
        <dbReference type="Ensembl" id="ENSLOCP00000019331.1"/>
    </source>
</evidence>
<dbReference type="InterPro" id="IPR016186">
    <property type="entry name" value="C-type_lectin-like/link_sf"/>
</dbReference>
<evidence type="ECO:0000256" key="5">
    <source>
        <dbReference type="ARBA" id="ARBA00023157"/>
    </source>
</evidence>
<evidence type="ECO:0000256" key="2">
    <source>
        <dbReference type="ARBA" id="ARBA00022525"/>
    </source>
</evidence>
<dbReference type="PANTHER" id="PTHR22799:SF1">
    <property type="entry name" value="C-TYPE LECTIN DOMAIN FAMILY 11 MEMBER A"/>
    <property type="match status" value="1"/>
</dbReference>
<dbReference type="InterPro" id="IPR016187">
    <property type="entry name" value="CTDL_fold"/>
</dbReference>
<proteinExistence type="predicted"/>
<dbReference type="GO" id="GO:0005615">
    <property type="term" value="C:extracellular space"/>
    <property type="evidence" value="ECO:0000318"/>
    <property type="project" value="GO_Central"/>
</dbReference>
<accession>W5NFC2</accession>
<dbReference type="InterPro" id="IPR051663">
    <property type="entry name" value="CLec_Tetranectin-domain"/>
</dbReference>
<dbReference type="PROSITE" id="PS00615">
    <property type="entry name" value="C_TYPE_LECTIN_1"/>
    <property type="match status" value="1"/>
</dbReference>
<dbReference type="Gene3D" id="3.10.100.10">
    <property type="entry name" value="Mannose-Binding Protein A, subunit A"/>
    <property type="match status" value="1"/>
</dbReference>
<sequence length="272" mass="31631">MKHRRIILGSSDPEIQGEDTEHLETAEVVERYEREEPEDKRLSRTEETEENSTVPTQGLEPTTSAPVLDDTYTYILSRLADVDAAMHRLNVAQYTLDVKTSQLIDRVSRLASKVSETEEAMDIISRINQENRKEIGRLEGCMKGRQLGHKCFLVFRSYETFSEAGKRCKERGGRMAMPRDRKEQEALGEYTRGFFHPGNWPVWLGISDQRSEGLYLFEDGLRVTFFFWRKHFLSSQPDGGKRENCVAMSSDDGDWWDNDCERRMYFVCEFDI</sequence>
<evidence type="ECO:0000313" key="9">
    <source>
        <dbReference type="Proteomes" id="UP000018468"/>
    </source>
</evidence>
<feature type="domain" description="C-type lectin" evidence="7">
    <location>
        <begin position="147"/>
        <end position="269"/>
    </location>
</feature>
<dbReference type="eggNOG" id="KOG4297">
    <property type="taxonomic scope" value="Eukaryota"/>
</dbReference>
<dbReference type="EMBL" id="AHAT01008258">
    <property type="status" value="NOT_ANNOTATED_CDS"/>
    <property type="molecule type" value="Genomic_DNA"/>
</dbReference>
<keyword evidence="5" id="KW-1015">Disulfide bond</keyword>
<evidence type="ECO:0000256" key="6">
    <source>
        <dbReference type="SAM" id="MobiDB-lite"/>
    </source>
</evidence>
<dbReference type="SMART" id="SM00034">
    <property type="entry name" value="CLECT"/>
    <property type="match status" value="1"/>
</dbReference>
<keyword evidence="4" id="KW-0430">Lectin</keyword>
<feature type="compositionally biased region" description="Polar residues" evidence="6">
    <location>
        <begin position="51"/>
        <end position="65"/>
    </location>
</feature>
<comment type="subcellular location">
    <subcellularLocation>
        <location evidence="1">Secreted</location>
    </subcellularLocation>
</comment>
<keyword evidence="9" id="KW-1185">Reference proteome</keyword>
<evidence type="ECO:0000259" key="7">
    <source>
        <dbReference type="PROSITE" id="PS50041"/>
    </source>
</evidence>
<dbReference type="InParanoid" id="W5NFC2"/>
<dbReference type="GO" id="GO:0001503">
    <property type="term" value="P:ossification"/>
    <property type="evidence" value="ECO:0000318"/>
    <property type="project" value="GO_Central"/>
</dbReference>
<dbReference type="HOGENOM" id="CLU_074832_0_0_1"/>
<feature type="compositionally biased region" description="Basic and acidic residues" evidence="6">
    <location>
        <begin position="19"/>
        <end position="46"/>
    </location>
</feature>
<protein>
    <submittedName>
        <fullName evidence="8">C-type lectin domain containing 11A</fullName>
    </submittedName>
</protein>
<dbReference type="Bgee" id="ENSLOCG00000015704">
    <property type="expression patterns" value="Expressed in heart and 12 other cell types or tissues"/>
</dbReference>
<dbReference type="PROSITE" id="PS50041">
    <property type="entry name" value="C_TYPE_LECTIN_2"/>
    <property type="match status" value="1"/>
</dbReference>
<keyword evidence="3" id="KW-0732">Signal</keyword>
<dbReference type="GO" id="GO:0030246">
    <property type="term" value="F:carbohydrate binding"/>
    <property type="evidence" value="ECO:0007669"/>
    <property type="project" value="UniProtKB-KW"/>
</dbReference>
<dbReference type="OMA" id="EMTDQED"/>
<feature type="region of interest" description="Disordered" evidence="6">
    <location>
        <begin position="1"/>
        <end position="65"/>
    </location>
</feature>
<organism evidence="8 9">
    <name type="scientific">Lepisosteus oculatus</name>
    <name type="common">Spotted gar</name>
    <dbReference type="NCBI Taxonomy" id="7918"/>
    <lineage>
        <taxon>Eukaryota</taxon>
        <taxon>Metazoa</taxon>
        <taxon>Chordata</taxon>
        <taxon>Craniata</taxon>
        <taxon>Vertebrata</taxon>
        <taxon>Euteleostomi</taxon>
        <taxon>Actinopterygii</taxon>
        <taxon>Neopterygii</taxon>
        <taxon>Holostei</taxon>
        <taxon>Semionotiformes</taxon>
        <taxon>Lepisosteidae</taxon>
        <taxon>Lepisosteus</taxon>
    </lineage>
</organism>
<reference evidence="8" key="3">
    <citation type="submission" date="2025-09" db="UniProtKB">
        <authorList>
            <consortium name="Ensembl"/>
        </authorList>
    </citation>
    <scope>IDENTIFICATION</scope>
</reference>
<dbReference type="AlphaFoldDB" id="W5NFC2"/>
<dbReference type="STRING" id="7918.ENSLOCP00000019331"/>
<dbReference type="Pfam" id="PF00059">
    <property type="entry name" value="Lectin_C"/>
    <property type="match status" value="1"/>
</dbReference>
<dbReference type="GeneTree" id="ENSGT00950000183186"/>
<reference evidence="9" key="1">
    <citation type="submission" date="2011-12" db="EMBL/GenBank/DDBJ databases">
        <title>The Draft Genome of Lepisosteus oculatus.</title>
        <authorList>
            <consortium name="The Broad Institute Genome Assembly &amp; Analysis Group"/>
            <consortium name="Computational R&amp;D Group"/>
            <consortium name="and Sequencing Platform"/>
            <person name="Di Palma F."/>
            <person name="Alfoldi J."/>
            <person name="Johnson J."/>
            <person name="Berlin A."/>
            <person name="Gnerre S."/>
            <person name="Jaffe D."/>
            <person name="MacCallum I."/>
            <person name="Young S."/>
            <person name="Walker B.J."/>
            <person name="Lander E.S."/>
            <person name="Lindblad-Toh K."/>
        </authorList>
    </citation>
    <scope>NUCLEOTIDE SEQUENCE [LARGE SCALE GENOMIC DNA]</scope>
</reference>
<evidence type="ECO:0000256" key="1">
    <source>
        <dbReference type="ARBA" id="ARBA00004613"/>
    </source>
</evidence>
<reference evidence="8" key="2">
    <citation type="submission" date="2025-08" db="UniProtKB">
        <authorList>
            <consortium name="Ensembl"/>
        </authorList>
    </citation>
    <scope>IDENTIFICATION</scope>
</reference>
<dbReference type="SUPFAM" id="SSF56436">
    <property type="entry name" value="C-type lectin-like"/>
    <property type="match status" value="1"/>
</dbReference>
<dbReference type="Ensembl" id="ENSLOCT00000019363.1">
    <property type="protein sequence ID" value="ENSLOCP00000019331.1"/>
    <property type="gene ID" value="ENSLOCG00000015704.1"/>
</dbReference>
<keyword evidence="2" id="KW-0964">Secreted</keyword>
<dbReference type="GO" id="GO:0008083">
    <property type="term" value="F:growth factor activity"/>
    <property type="evidence" value="ECO:0000318"/>
    <property type="project" value="GO_Central"/>
</dbReference>
<dbReference type="FunFam" id="3.10.100.10:FF:000010">
    <property type="entry name" value="C-type lectin domain family 3 member A"/>
    <property type="match status" value="1"/>
</dbReference>